<organism evidence="1">
    <name type="scientific">marine sediment metagenome</name>
    <dbReference type="NCBI Taxonomy" id="412755"/>
    <lineage>
        <taxon>unclassified sequences</taxon>
        <taxon>metagenomes</taxon>
        <taxon>ecological metagenomes</taxon>
    </lineage>
</organism>
<comment type="caution">
    <text evidence="1">The sequence shown here is derived from an EMBL/GenBank/DDBJ whole genome shotgun (WGS) entry which is preliminary data.</text>
</comment>
<name>X0YEU0_9ZZZZ</name>
<reference evidence="1" key="1">
    <citation type="journal article" date="2014" name="Front. Microbiol.">
        <title>High frequency of phylogenetically diverse reductive dehalogenase-homologous genes in deep subseafloor sedimentary metagenomes.</title>
        <authorList>
            <person name="Kawai M."/>
            <person name="Futagami T."/>
            <person name="Toyoda A."/>
            <person name="Takaki Y."/>
            <person name="Nishi S."/>
            <person name="Hori S."/>
            <person name="Arai W."/>
            <person name="Tsubouchi T."/>
            <person name="Morono Y."/>
            <person name="Uchiyama I."/>
            <person name="Ito T."/>
            <person name="Fujiyama A."/>
            <person name="Inagaki F."/>
            <person name="Takami H."/>
        </authorList>
    </citation>
    <scope>NUCLEOTIDE SEQUENCE</scope>
    <source>
        <strain evidence="1">Expedition CK06-06</strain>
    </source>
</reference>
<proteinExistence type="predicted"/>
<feature type="non-terminal residue" evidence="1">
    <location>
        <position position="1"/>
    </location>
</feature>
<accession>X0YEU0</accession>
<dbReference type="EMBL" id="BART01004525">
    <property type="protein sequence ID" value="GAG54365.1"/>
    <property type="molecule type" value="Genomic_DNA"/>
</dbReference>
<dbReference type="AlphaFoldDB" id="X0YEU0"/>
<protein>
    <submittedName>
        <fullName evidence="1">Uncharacterized protein</fullName>
    </submittedName>
</protein>
<sequence length="52" mass="6037">AINTLSEIIYELYKDLLKGKLKNDLYVKEKKQAVGKSAKKAKTFQQIAFKYK</sequence>
<evidence type="ECO:0000313" key="1">
    <source>
        <dbReference type="EMBL" id="GAG54365.1"/>
    </source>
</evidence>
<gene>
    <name evidence="1" type="ORF">S01H4_11289</name>
</gene>